<evidence type="ECO:0000259" key="1">
    <source>
        <dbReference type="Pfam" id="PF13358"/>
    </source>
</evidence>
<dbReference type="Gene3D" id="3.30.420.10">
    <property type="entry name" value="Ribonuclease H-like superfamily/Ribonuclease H"/>
    <property type="match status" value="1"/>
</dbReference>
<dbReference type="SUPFAM" id="SSF53098">
    <property type="entry name" value="Ribonuclease H-like"/>
    <property type="match status" value="1"/>
</dbReference>
<evidence type="ECO:0000313" key="3">
    <source>
        <dbReference type="Proteomes" id="UP000032360"/>
    </source>
</evidence>
<dbReference type="InterPro" id="IPR009057">
    <property type="entry name" value="Homeodomain-like_sf"/>
</dbReference>
<dbReference type="SUPFAM" id="SSF46689">
    <property type="entry name" value="Homeodomain-like"/>
    <property type="match status" value="1"/>
</dbReference>
<dbReference type="RefSeq" id="WP_052604259.1">
    <property type="nucleotide sequence ID" value="NZ_JXYS01000010.1"/>
</dbReference>
<proteinExistence type="predicted"/>
<reference evidence="2 3" key="1">
    <citation type="submission" date="2015-01" db="EMBL/GenBank/DDBJ databases">
        <title>Draft genome of the acidophilic iron oxidizer Acidithrix ferrooxidans strain Py-F3.</title>
        <authorList>
            <person name="Poehlein A."/>
            <person name="Eisen S."/>
            <person name="Schloemann M."/>
            <person name="Johnson B.D."/>
            <person name="Daniel R."/>
            <person name="Muehling M."/>
        </authorList>
    </citation>
    <scope>NUCLEOTIDE SEQUENCE [LARGE SCALE GENOMIC DNA]</scope>
    <source>
        <strain evidence="2 3">Py-F3</strain>
    </source>
</reference>
<feature type="domain" description="Tc1-like transposase DDE" evidence="1">
    <location>
        <begin position="177"/>
        <end position="322"/>
    </location>
</feature>
<dbReference type="NCBIfam" id="NF033545">
    <property type="entry name" value="transpos_IS630"/>
    <property type="match status" value="1"/>
</dbReference>
<protein>
    <submittedName>
        <fullName evidence="2">Integrase core domain protein</fullName>
    </submittedName>
</protein>
<dbReference type="GO" id="GO:0003676">
    <property type="term" value="F:nucleic acid binding"/>
    <property type="evidence" value="ECO:0007669"/>
    <property type="project" value="InterPro"/>
</dbReference>
<dbReference type="AlphaFoldDB" id="A0A0D8HL75"/>
<dbReference type="Pfam" id="PF13358">
    <property type="entry name" value="DDE_3"/>
    <property type="match status" value="1"/>
</dbReference>
<gene>
    <name evidence="2" type="ORF">AXFE_04590</name>
</gene>
<dbReference type="Pfam" id="PF13565">
    <property type="entry name" value="HTH_32"/>
    <property type="match status" value="1"/>
</dbReference>
<dbReference type="InterPro" id="IPR012337">
    <property type="entry name" value="RNaseH-like_sf"/>
</dbReference>
<organism evidence="2 3">
    <name type="scientific">Acidithrix ferrooxidans</name>
    <dbReference type="NCBI Taxonomy" id="1280514"/>
    <lineage>
        <taxon>Bacteria</taxon>
        <taxon>Bacillati</taxon>
        <taxon>Actinomycetota</taxon>
        <taxon>Acidimicrobiia</taxon>
        <taxon>Acidimicrobiales</taxon>
        <taxon>Acidimicrobiaceae</taxon>
        <taxon>Acidithrix</taxon>
    </lineage>
</organism>
<dbReference type="InterPro" id="IPR036397">
    <property type="entry name" value="RNaseH_sf"/>
</dbReference>
<name>A0A0D8HL75_9ACTN</name>
<comment type="caution">
    <text evidence="2">The sequence shown here is derived from an EMBL/GenBank/DDBJ whole genome shotgun (WGS) entry which is preliminary data.</text>
</comment>
<keyword evidence="3" id="KW-1185">Reference proteome</keyword>
<dbReference type="InterPro" id="IPR038717">
    <property type="entry name" value="Tc1-like_DDE_dom"/>
</dbReference>
<dbReference type="InterPro" id="IPR052702">
    <property type="entry name" value="MscS-like_channel"/>
</dbReference>
<dbReference type="Proteomes" id="UP000032360">
    <property type="component" value="Unassembled WGS sequence"/>
</dbReference>
<accession>A0A0D8HL75</accession>
<sequence>MEKKIGRPAYKVVLSDNDRKFLEGVIRATTSPQSHVTRAKIALGAADGLSHEEIVELSGVSSFTVSKWRKRFSLFGVSVLSDAPRSGTPRIHDDDKIAEIIRLTTTTEPKNATQWSTTEMARVAGVSQSTVSRIWRTFGLKPHLIEYYNISNDPNFTSKVRDVVGLYLNPPEAALVLCVDEKTQIQALDRTQPVLPMTPFVPERQTHDYIRHGTTNLYAALDTASGKVITQTTTAHRAVEFISFLDLIDKEIPKDLEVHLIMDNYVTHKTDTVRKWNLEHERFHFHFTPTYSSWMNLVERWFSELTTKMLQRSTHKSEKQLIAAITKWTETWNENPRPFRWHKTADEIFKSMEKYLGPFTK</sequence>
<dbReference type="PANTHER" id="PTHR30347">
    <property type="entry name" value="POTASSIUM CHANNEL RELATED"/>
    <property type="match status" value="1"/>
</dbReference>
<dbReference type="EMBL" id="JXYS01000010">
    <property type="protein sequence ID" value="KJF18673.1"/>
    <property type="molecule type" value="Genomic_DNA"/>
</dbReference>
<evidence type="ECO:0000313" key="2">
    <source>
        <dbReference type="EMBL" id="KJF18673.1"/>
    </source>
</evidence>
<dbReference type="InterPro" id="IPR047655">
    <property type="entry name" value="Transpos_IS630-like"/>
</dbReference>
<dbReference type="PATRIC" id="fig|1280514.3.peg.633"/>
<dbReference type="PANTHER" id="PTHR30347:SF1">
    <property type="entry name" value="MECHANOSENSITIVE CHANNEL MSCK"/>
    <property type="match status" value="1"/>
</dbReference>